<protein>
    <submittedName>
        <fullName evidence="1">Aflatoxin B1-aldehyde reductase</fullName>
    </submittedName>
</protein>
<gene>
    <name evidence="1" type="ORF">FA95DRAFT_1218524</name>
</gene>
<evidence type="ECO:0000313" key="1">
    <source>
        <dbReference type="EMBL" id="KAI0047495.1"/>
    </source>
</evidence>
<evidence type="ECO:0000313" key="2">
    <source>
        <dbReference type="Proteomes" id="UP000814033"/>
    </source>
</evidence>
<accession>A0ACB8RTW4</accession>
<dbReference type="Proteomes" id="UP000814033">
    <property type="component" value="Unassembled WGS sequence"/>
</dbReference>
<organism evidence="1 2">
    <name type="scientific">Auriscalpium vulgare</name>
    <dbReference type="NCBI Taxonomy" id="40419"/>
    <lineage>
        <taxon>Eukaryota</taxon>
        <taxon>Fungi</taxon>
        <taxon>Dikarya</taxon>
        <taxon>Basidiomycota</taxon>
        <taxon>Agaricomycotina</taxon>
        <taxon>Agaricomycetes</taxon>
        <taxon>Russulales</taxon>
        <taxon>Auriscalpiaceae</taxon>
        <taxon>Auriscalpium</taxon>
    </lineage>
</organism>
<reference evidence="1" key="1">
    <citation type="submission" date="2021-02" db="EMBL/GenBank/DDBJ databases">
        <authorList>
            <consortium name="DOE Joint Genome Institute"/>
            <person name="Ahrendt S."/>
            <person name="Looney B.P."/>
            <person name="Miyauchi S."/>
            <person name="Morin E."/>
            <person name="Drula E."/>
            <person name="Courty P.E."/>
            <person name="Chicoki N."/>
            <person name="Fauchery L."/>
            <person name="Kohler A."/>
            <person name="Kuo A."/>
            <person name="Labutti K."/>
            <person name="Pangilinan J."/>
            <person name="Lipzen A."/>
            <person name="Riley R."/>
            <person name="Andreopoulos W."/>
            <person name="He G."/>
            <person name="Johnson J."/>
            <person name="Barry K.W."/>
            <person name="Grigoriev I.V."/>
            <person name="Nagy L."/>
            <person name="Hibbett D."/>
            <person name="Henrissat B."/>
            <person name="Matheny P.B."/>
            <person name="Labbe J."/>
            <person name="Martin F."/>
        </authorList>
    </citation>
    <scope>NUCLEOTIDE SEQUENCE</scope>
    <source>
        <strain evidence="1">FP105234-sp</strain>
    </source>
</reference>
<keyword evidence="2" id="KW-1185">Reference proteome</keyword>
<reference evidence="1" key="2">
    <citation type="journal article" date="2022" name="New Phytol.">
        <title>Evolutionary transition to the ectomycorrhizal habit in the genomes of a hyperdiverse lineage of mushroom-forming fungi.</title>
        <authorList>
            <person name="Looney B."/>
            <person name="Miyauchi S."/>
            <person name="Morin E."/>
            <person name="Drula E."/>
            <person name="Courty P.E."/>
            <person name="Kohler A."/>
            <person name="Kuo A."/>
            <person name="LaButti K."/>
            <person name="Pangilinan J."/>
            <person name="Lipzen A."/>
            <person name="Riley R."/>
            <person name="Andreopoulos W."/>
            <person name="He G."/>
            <person name="Johnson J."/>
            <person name="Nolan M."/>
            <person name="Tritt A."/>
            <person name="Barry K.W."/>
            <person name="Grigoriev I.V."/>
            <person name="Nagy L.G."/>
            <person name="Hibbett D."/>
            <person name="Henrissat B."/>
            <person name="Matheny P.B."/>
            <person name="Labbe J."/>
            <person name="Martin F.M."/>
        </authorList>
    </citation>
    <scope>NUCLEOTIDE SEQUENCE</scope>
    <source>
        <strain evidence="1">FP105234-sp</strain>
    </source>
</reference>
<sequence length="322" mass="35329">MSTAPGVHALFGAATIGTEGSAFTRVTTVEAAQPFVDTLVRHGHSGIDTARIYGSGSSEKLVAKLNLDGVRVDTKIYPKQPGDFAPAKVKEQVQLSLEALNGVKIRTLYLHAPDRSTPFEETLSAIDELYKQGVFESFGLSNFYSWEVAEIVTIARLKGYVAPTVYQGIYNCLDRSNEVELFPCLRKYDIRFAAYSPLAGGFLTGFHLDNEQSLANNIRFDPKSPASAFYSGRYARSVPVLRELKALGEKHGVGLTEMAIRWIAHHSQLRESDVGVIYGGSKLAQLETALENHAKGPLPEEIAQALEEAWVKVKAHVPMYTP</sequence>
<proteinExistence type="predicted"/>
<dbReference type="EMBL" id="MU275903">
    <property type="protein sequence ID" value="KAI0047495.1"/>
    <property type="molecule type" value="Genomic_DNA"/>
</dbReference>
<comment type="caution">
    <text evidence="1">The sequence shown here is derived from an EMBL/GenBank/DDBJ whole genome shotgun (WGS) entry which is preliminary data.</text>
</comment>
<name>A0ACB8RTW4_9AGAM</name>